<accession>A0ABN1U4P0</accession>
<reference evidence="1 2" key="1">
    <citation type="journal article" date="2019" name="Int. J. Syst. Evol. Microbiol.">
        <title>The Global Catalogue of Microorganisms (GCM) 10K type strain sequencing project: providing services to taxonomists for standard genome sequencing and annotation.</title>
        <authorList>
            <consortium name="The Broad Institute Genomics Platform"/>
            <consortium name="The Broad Institute Genome Sequencing Center for Infectious Disease"/>
            <person name="Wu L."/>
            <person name="Ma J."/>
        </authorList>
    </citation>
    <scope>NUCLEOTIDE SEQUENCE [LARGE SCALE GENOMIC DNA]</scope>
    <source>
        <strain evidence="1 2">JCM 13002</strain>
    </source>
</reference>
<proteinExistence type="predicted"/>
<comment type="caution">
    <text evidence="1">The sequence shown here is derived from an EMBL/GenBank/DDBJ whole genome shotgun (WGS) entry which is preliminary data.</text>
</comment>
<sequence>MIDMSVLETETAELLPKREALSRFSFNLHKTTVTKHAVVYAENNSVSYNDHSWDSLAASEAKQYISIHQ</sequence>
<name>A0ABN1U4P0_9ACTN</name>
<dbReference type="Proteomes" id="UP001499987">
    <property type="component" value="Unassembled WGS sequence"/>
</dbReference>
<dbReference type="RefSeq" id="WP_263103044.1">
    <property type="nucleotide sequence ID" value="NZ_BAAALD010000109.1"/>
</dbReference>
<organism evidence="1 2">
    <name type="scientific">Kitasatospora arboriphila</name>
    <dbReference type="NCBI Taxonomy" id="258052"/>
    <lineage>
        <taxon>Bacteria</taxon>
        <taxon>Bacillati</taxon>
        <taxon>Actinomycetota</taxon>
        <taxon>Actinomycetes</taxon>
        <taxon>Kitasatosporales</taxon>
        <taxon>Streptomycetaceae</taxon>
        <taxon>Kitasatospora</taxon>
    </lineage>
</organism>
<keyword evidence="2" id="KW-1185">Reference proteome</keyword>
<gene>
    <name evidence="1" type="ORF">GCM10009663_68270</name>
</gene>
<evidence type="ECO:0000313" key="2">
    <source>
        <dbReference type="Proteomes" id="UP001499987"/>
    </source>
</evidence>
<dbReference type="EMBL" id="BAAALD010000109">
    <property type="protein sequence ID" value="GAA1118628.1"/>
    <property type="molecule type" value="Genomic_DNA"/>
</dbReference>
<protein>
    <submittedName>
        <fullName evidence="1">Uncharacterized protein</fullName>
    </submittedName>
</protein>
<evidence type="ECO:0000313" key="1">
    <source>
        <dbReference type="EMBL" id="GAA1118628.1"/>
    </source>
</evidence>